<keyword evidence="4" id="KW-1185">Reference proteome</keyword>
<dbReference type="PANTHER" id="PTHR10672">
    <property type="entry name" value="ADDUCIN"/>
    <property type="match status" value="1"/>
</dbReference>
<dbReference type="Proteomes" id="UP001378188">
    <property type="component" value="Unassembled WGS sequence"/>
</dbReference>
<proteinExistence type="inferred from homology"/>
<dbReference type="SMART" id="SM01007">
    <property type="entry name" value="Aldolase_II"/>
    <property type="match status" value="1"/>
</dbReference>
<dbReference type="Gene3D" id="3.40.225.10">
    <property type="entry name" value="Class II aldolase/adducin N-terminal domain"/>
    <property type="match status" value="1"/>
</dbReference>
<evidence type="ECO:0000313" key="4">
    <source>
        <dbReference type="Proteomes" id="UP001378188"/>
    </source>
</evidence>
<dbReference type="PANTHER" id="PTHR10672:SF41">
    <property type="entry name" value="CLASS II ALDOLASE_ADDUCIN DOMAIN PROTEIN (AFU_ORTHOLOGUE AFUA_3G01330)"/>
    <property type="match status" value="1"/>
</dbReference>
<dbReference type="InterPro" id="IPR036409">
    <property type="entry name" value="Aldolase_II/adducin_N_sf"/>
</dbReference>
<dbReference type="Pfam" id="PF00596">
    <property type="entry name" value="Aldolase_II"/>
    <property type="match status" value="1"/>
</dbReference>
<reference evidence="3 4" key="1">
    <citation type="submission" date="2024-02" db="EMBL/GenBank/DDBJ databases">
        <title>Genome analysis and characterization of Microbaculum marinisediminis sp. nov., isolated from marine sediment.</title>
        <authorList>
            <person name="Du Z.-J."/>
            <person name="Ye Y.-Q."/>
            <person name="Zhang Z.-R."/>
            <person name="Yuan S.-M."/>
            <person name="Zhang X.-Y."/>
        </authorList>
    </citation>
    <scope>NUCLEOTIDE SEQUENCE [LARGE SCALE GENOMIC DNA]</scope>
    <source>
        <strain evidence="3 4">SDUM1044001</strain>
    </source>
</reference>
<comment type="caution">
    <text evidence="3">The sequence shown here is derived from an EMBL/GenBank/DDBJ whole genome shotgun (WGS) entry which is preliminary data.</text>
</comment>
<dbReference type="AlphaFoldDB" id="A0AAW9RKR9"/>
<sequence length="252" mass="26807">MSDRASPAAGLDDLVAAHRILVREGVLDAFGHVSLRDPQEPDSFWLASALPPSVVGRRDMIRFGIDGEPREQVDLPLFAERFIHSAIYAARPDVQSICHHHAPSILPFCLSDTPLVAVSQTGAFIGERAPIWDSAREFGPTRMVVDTPAQAASLAGALGGQSLVLMRGHGATVAGRSVKDVVFKSIYACRDADFQRAALAMGPVTPLSAGEIALGRTPGDPALERCWIHWNAVAGPEGGGPGHKDKKEGQEP</sequence>
<dbReference type="EMBL" id="JAZHOF010000001">
    <property type="protein sequence ID" value="MEJ8569994.1"/>
    <property type="molecule type" value="Genomic_DNA"/>
</dbReference>
<name>A0AAW9RKR9_9HYPH</name>
<evidence type="ECO:0000259" key="2">
    <source>
        <dbReference type="SMART" id="SM01007"/>
    </source>
</evidence>
<protein>
    <submittedName>
        <fullName evidence="3">Class II aldolase/adducin family protein</fullName>
    </submittedName>
</protein>
<comment type="similarity">
    <text evidence="1">Belongs to the aldolase class II family.</text>
</comment>
<dbReference type="SUPFAM" id="SSF53639">
    <property type="entry name" value="AraD/HMP-PK domain-like"/>
    <property type="match status" value="1"/>
</dbReference>
<gene>
    <name evidence="3" type="ORF">V3328_00810</name>
</gene>
<dbReference type="InterPro" id="IPR001303">
    <property type="entry name" value="Aldolase_II/adducin_N"/>
</dbReference>
<dbReference type="GO" id="GO:0051015">
    <property type="term" value="F:actin filament binding"/>
    <property type="evidence" value="ECO:0007669"/>
    <property type="project" value="TreeGrafter"/>
</dbReference>
<evidence type="ECO:0000256" key="1">
    <source>
        <dbReference type="ARBA" id="ARBA00037961"/>
    </source>
</evidence>
<accession>A0AAW9RKR9</accession>
<feature type="domain" description="Class II aldolase/adducin N-terminal" evidence="2">
    <location>
        <begin position="12"/>
        <end position="196"/>
    </location>
</feature>
<dbReference type="GO" id="GO:0005856">
    <property type="term" value="C:cytoskeleton"/>
    <property type="evidence" value="ECO:0007669"/>
    <property type="project" value="TreeGrafter"/>
</dbReference>
<dbReference type="RefSeq" id="WP_340327734.1">
    <property type="nucleotide sequence ID" value="NZ_JAZHOF010000001.1"/>
</dbReference>
<evidence type="ECO:0000313" key="3">
    <source>
        <dbReference type="EMBL" id="MEJ8569994.1"/>
    </source>
</evidence>
<dbReference type="InterPro" id="IPR051017">
    <property type="entry name" value="Aldolase-II_Adducin_sf"/>
</dbReference>
<organism evidence="3 4">
    <name type="scientific">Microbaculum marinum</name>
    <dbReference type="NCBI Taxonomy" id="1764581"/>
    <lineage>
        <taxon>Bacteria</taxon>
        <taxon>Pseudomonadati</taxon>
        <taxon>Pseudomonadota</taxon>
        <taxon>Alphaproteobacteria</taxon>
        <taxon>Hyphomicrobiales</taxon>
        <taxon>Tepidamorphaceae</taxon>
        <taxon>Microbaculum</taxon>
    </lineage>
</organism>